<organism evidence="2 3">
    <name type="scientific">Phytophthora palmivora</name>
    <dbReference type="NCBI Taxonomy" id="4796"/>
    <lineage>
        <taxon>Eukaryota</taxon>
        <taxon>Sar</taxon>
        <taxon>Stramenopiles</taxon>
        <taxon>Oomycota</taxon>
        <taxon>Peronosporomycetes</taxon>
        <taxon>Peronosporales</taxon>
        <taxon>Peronosporaceae</taxon>
        <taxon>Phytophthora</taxon>
    </lineage>
</organism>
<feature type="region of interest" description="Disordered" evidence="1">
    <location>
        <begin position="60"/>
        <end position="155"/>
    </location>
</feature>
<dbReference type="EMBL" id="NCKW01009472">
    <property type="protein sequence ID" value="POM67118.1"/>
    <property type="molecule type" value="Genomic_DNA"/>
</dbReference>
<comment type="caution">
    <text evidence="2">The sequence shown here is derived from an EMBL/GenBank/DDBJ whole genome shotgun (WGS) entry which is preliminary data.</text>
</comment>
<accession>A0A2P4XNI7</accession>
<evidence type="ECO:0000256" key="1">
    <source>
        <dbReference type="SAM" id="MobiDB-lite"/>
    </source>
</evidence>
<feature type="region of interest" description="Disordered" evidence="1">
    <location>
        <begin position="168"/>
        <end position="216"/>
    </location>
</feature>
<dbReference type="AlphaFoldDB" id="A0A2P4XNI7"/>
<feature type="compositionally biased region" description="Basic residues" evidence="1">
    <location>
        <begin position="91"/>
        <end position="102"/>
    </location>
</feature>
<feature type="compositionally biased region" description="Polar residues" evidence="1">
    <location>
        <begin position="60"/>
        <end position="69"/>
    </location>
</feature>
<name>A0A2P4XNI7_9STRA</name>
<keyword evidence="3" id="KW-1185">Reference proteome</keyword>
<evidence type="ECO:0000313" key="2">
    <source>
        <dbReference type="EMBL" id="POM67118.1"/>
    </source>
</evidence>
<feature type="compositionally biased region" description="Polar residues" evidence="1">
    <location>
        <begin position="187"/>
        <end position="196"/>
    </location>
</feature>
<sequence>MRGKCAFADCLVGDNEELAVATCTSCKNPVHHMCSNAVHEGAQDIRVCSHRCAEALGLTNQQSSSNAAPTSCVAPKQSDNGGKSGQAKTKANGKAKRKRGGSIKRGTQPYAETKDTISYKSMATSTKSRRPPVKRTLEKGEEAVADDGEVPGNDSAVETANGVLKKAISGSTTTSTQDKRSAVRKTSGMQSTTGDSEGSALLESCSNNEIDSAYDE</sequence>
<dbReference type="Proteomes" id="UP000237271">
    <property type="component" value="Unassembled WGS sequence"/>
</dbReference>
<protein>
    <submittedName>
        <fullName evidence="2">Uncharacterized protein</fullName>
    </submittedName>
</protein>
<proteinExistence type="predicted"/>
<gene>
    <name evidence="2" type="ORF">PHPALM_16926</name>
</gene>
<reference evidence="2 3" key="1">
    <citation type="journal article" date="2017" name="Genome Biol. Evol.">
        <title>Phytophthora megakarya and P. palmivora, closely related causal agents of cacao black pod rot, underwent increases in genome sizes and gene numbers by different mechanisms.</title>
        <authorList>
            <person name="Ali S.S."/>
            <person name="Shao J."/>
            <person name="Lary D.J."/>
            <person name="Kronmiller B."/>
            <person name="Shen D."/>
            <person name="Strem M.D."/>
            <person name="Amoako-Attah I."/>
            <person name="Akrofi A.Y."/>
            <person name="Begoude B.A."/>
            <person name="Ten Hoopen G.M."/>
            <person name="Coulibaly K."/>
            <person name="Kebe B.I."/>
            <person name="Melnick R.L."/>
            <person name="Guiltinan M.J."/>
            <person name="Tyler B.M."/>
            <person name="Meinhardt L.W."/>
            <person name="Bailey B.A."/>
        </authorList>
    </citation>
    <scope>NUCLEOTIDE SEQUENCE [LARGE SCALE GENOMIC DNA]</scope>
    <source>
        <strain evidence="3">sbr112.9</strain>
    </source>
</reference>
<evidence type="ECO:0000313" key="3">
    <source>
        <dbReference type="Proteomes" id="UP000237271"/>
    </source>
</evidence>
<dbReference type="OrthoDB" id="126582at2759"/>